<dbReference type="OMA" id="LFKALWY"/>
<feature type="transmembrane region" description="Helical" evidence="5">
    <location>
        <begin position="388"/>
        <end position="409"/>
    </location>
</feature>
<dbReference type="PANTHER" id="PTHR47547:SF1">
    <property type="entry name" value="ASPARTATE-PROTON SYMPORTER"/>
    <property type="match status" value="1"/>
</dbReference>
<dbReference type="Gene3D" id="1.20.1740.10">
    <property type="entry name" value="Amino acid/polyamine transporter I"/>
    <property type="match status" value="1"/>
</dbReference>
<dbReference type="RefSeq" id="WP_011278977.1">
    <property type="nucleotide sequence ID" value="NZ_BHWZ01000006.1"/>
</dbReference>
<feature type="transmembrane region" description="Helical" evidence="5">
    <location>
        <begin position="174"/>
        <end position="191"/>
    </location>
</feature>
<feature type="transmembrane region" description="Helical" evidence="5">
    <location>
        <begin position="20"/>
        <end position="45"/>
    </location>
</feature>
<sequence>MGEEKTLNTDKQLRRELTLIDLVSLALGGIIGSAWLFSALSAASIAGPSAVLSWVIGGILIIFIGLAYAELGTAVPRSGGIVRYPHYSHGSYAGYMLAVLYLISAVTTPSIEAEAVVEYLASISPLNFLTTSVNGVNVLTVYGILLAICLMVVFFLVNYFGIKALGKTNTGITIWKLVVPTVTFILLFFAFNSKNFTSYGFLPTGNSNGLIDVFYAIPASGIVYAYLGFRQPVEYAGEAKNPQRDIGRAIVISLAIAIIIYTLLQIAFIGALDWTSAGISTPGNWTALTSSSWASGPFYNELENSGKALGLALLVYWGYALLVDAVISPSGTGLVYIGTTTRTFYGIAADRYFPEFFLRLNKYKIPIFSLIATLVVGILFLLPFPSWYLFVNFSSLATVFTYVMGGIGLQTLRRTAPDLRRPVKLAGSKVIAPIATVSAMLVAYWSGFTTIFYVLTSLFILVPIFWIYYAVKELNMNRALGVTLGLLQLLSNILLAYFAYVNILNSSYNLIGSFIMYFLGFLGMSIIPSLIGYLAVNETGRKYIKSGLWLIGLILATYVMSFIGNFGLLSSPIVPFPYDTILVVIIGLVFHYLAVYSGFRTEEIENIVREQAQQD</sequence>
<feature type="transmembrane region" description="Helical" evidence="5">
    <location>
        <begin position="430"/>
        <end position="446"/>
    </location>
</feature>
<feature type="transmembrane region" description="Helical" evidence="5">
    <location>
        <begin position="452"/>
        <end position="471"/>
    </location>
</feature>
<evidence type="ECO:0000256" key="1">
    <source>
        <dbReference type="ARBA" id="ARBA00004141"/>
    </source>
</evidence>
<dbReference type="EMBL" id="CP013695">
    <property type="protein sequence ID" value="ALU32474.1"/>
    <property type="molecule type" value="Genomic_DNA"/>
</dbReference>
<gene>
    <name evidence="6" type="ORF">ATZ20_10175</name>
</gene>
<dbReference type="GO" id="GO:0016020">
    <property type="term" value="C:membrane"/>
    <property type="evidence" value="ECO:0007669"/>
    <property type="project" value="UniProtKB-SubCell"/>
</dbReference>
<dbReference type="PANTHER" id="PTHR47547">
    <property type="match status" value="1"/>
</dbReference>
<dbReference type="OrthoDB" id="43026at2157"/>
<dbReference type="Proteomes" id="UP000060043">
    <property type="component" value="Chromosome"/>
</dbReference>
<feature type="transmembrane region" description="Helical" evidence="5">
    <location>
        <begin position="365"/>
        <end position="382"/>
    </location>
</feature>
<feature type="transmembrane region" description="Helical" evidence="5">
    <location>
        <begin position="139"/>
        <end position="162"/>
    </location>
</feature>
<feature type="transmembrane region" description="Helical" evidence="5">
    <location>
        <begin position="51"/>
        <end position="71"/>
    </location>
</feature>
<evidence type="ECO:0000313" key="6">
    <source>
        <dbReference type="EMBL" id="ALU32474.1"/>
    </source>
</evidence>
<accession>A0A0U3FGY1</accession>
<dbReference type="InterPro" id="IPR052962">
    <property type="entry name" value="AA_Transporter_AGT"/>
</dbReference>
<proteinExistence type="predicted"/>
<evidence type="ECO:0000256" key="5">
    <source>
        <dbReference type="SAM" id="Phobius"/>
    </source>
</evidence>
<feature type="transmembrane region" description="Helical" evidence="5">
    <location>
        <begin position="250"/>
        <end position="272"/>
    </location>
</feature>
<protein>
    <submittedName>
        <fullName evidence="6">Amino acid permease</fullName>
    </submittedName>
</protein>
<feature type="transmembrane region" description="Helical" evidence="5">
    <location>
        <begin position="515"/>
        <end position="536"/>
    </location>
</feature>
<evidence type="ECO:0000256" key="2">
    <source>
        <dbReference type="ARBA" id="ARBA00022692"/>
    </source>
</evidence>
<feature type="transmembrane region" description="Helical" evidence="5">
    <location>
        <begin position="308"/>
        <end position="327"/>
    </location>
</feature>
<feature type="transmembrane region" description="Helical" evidence="5">
    <location>
        <begin position="92"/>
        <end position="111"/>
    </location>
</feature>
<dbReference type="Pfam" id="PF13520">
    <property type="entry name" value="AA_permease_2"/>
    <property type="match status" value="1"/>
</dbReference>
<feature type="transmembrane region" description="Helical" evidence="5">
    <location>
        <begin position="580"/>
        <end position="599"/>
    </location>
</feature>
<keyword evidence="3 5" id="KW-1133">Transmembrane helix</keyword>
<dbReference type="GO" id="GO:0022857">
    <property type="term" value="F:transmembrane transporter activity"/>
    <property type="evidence" value="ECO:0007669"/>
    <property type="project" value="InterPro"/>
</dbReference>
<comment type="subcellular location">
    <subcellularLocation>
        <location evidence="1">Membrane</location>
        <topology evidence="1">Multi-pass membrane protein</topology>
    </subcellularLocation>
</comment>
<evidence type="ECO:0000313" key="7">
    <source>
        <dbReference type="Proteomes" id="UP000060043"/>
    </source>
</evidence>
<dbReference type="AlphaFoldDB" id="A0A0U3FGY1"/>
<name>A0A0U3FGY1_9CREN</name>
<evidence type="ECO:0000256" key="3">
    <source>
        <dbReference type="ARBA" id="ARBA00022989"/>
    </source>
</evidence>
<feature type="transmembrane region" description="Helical" evidence="5">
    <location>
        <begin position="483"/>
        <end position="503"/>
    </location>
</feature>
<reference evidence="6 7" key="1">
    <citation type="submission" date="2015-12" db="EMBL/GenBank/DDBJ databases">
        <title>A stable core within a dynamic pangenome in Sulfolobus acidocaldarius.</title>
        <authorList>
            <person name="Anderson R."/>
            <person name="Kouris A."/>
            <person name="Seward C."/>
            <person name="Campbell K."/>
            <person name="Whitaker R."/>
        </authorList>
    </citation>
    <scope>NUCLEOTIDE SEQUENCE [LARGE SCALE GENOMIC DNA]</scope>
    <source>
        <strain evidence="6 7">NG05B_CO5_07</strain>
    </source>
</reference>
<feature type="transmembrane region" description="Helical" evidence="5">
    <location>
        <begin position="211"/>
        <end position="229"/>
    </location>
</feature>
<feature type="transmembrane region" description="Helical" evidence="5">
    <location>
        <begin position="548"/>
        <end position="568"/>
    </location>
</feature>
<keyword evidence="4 5" id="KW-0472">Membrane</keyword>
<organism evidence="6 7">
    <name type="scientific">Sulfolobus acidocaldarius</name>
    <dbReference type="NCBI Taxonomy" id="2285"/>
    <lineage>
        <taxon>Archaea</taxon>
        <taxon>Thermoproteota</taxon>
        <taxon>Thermoprotei</taxon>
        <taxon>Sulfolobales</taxon>
        <taxon>Sulfolobaceae</taxon>
        <taxon>Sulfolobus</taxon>
    </lineage>
</organism>
<evidence type="ECO:0000256" key="4">
    <source>
        <dbReference type="ARBA" id="ARBA00023136"/>
    </source>
</evidence>
<dbReference type="InterPro" id="IPR002293">
    <property type="entry name" value="AA/rel_permease1"/>
</dbReference>
<dbReference type="GeneID" id="14552704"/>
<keyword evidence="2 5" id="KW-0812">Transmembrane</keyword>